<evidence type="ECO:0000256" key="1">
    <source>
        <dbReference type="SAM" id="MobiDB-lite"/>
    </source>
</evidence>
<feature type="region of interest" description="Disordered" evidence="1">
    <location>
        <begin position="118"/>
        <end position="157"/>
    </location>
</feature>
<proteinExistence type="predicted"/>
<dbReference type="EMBL" id="AMZH03009087">
    <property type="protein sequence ID" value="RRT57613.1"/>
    <property type="molecule type" value="Genomic_DNA"/>
</dbReference>
<organism evidence="3 4">
    <name type="scientific">Ensete ventricosum</name>
    <name type="common">Abyssinian banana</name>
    <name type="synonym">Musa ensete</name>
    <dbReference type="NCBI Taxonomy" id="4639"/>
    <lineage>
        <taxon>Eukaryota</taxon>
        <taxon>Viridiplantae</taxon>
        <taxon>Streptophyta</taxon>
        <taxon>Embryophyta</taxon>
        <taxon>Tracheophyta</taxon>
        <taxon>Spermatophyta</taxon>
        <taxon>Magnoliopsida</taxon>
        <taxon>Liliopsida</taxon>
        <taxon>Zingiberales</taxon>
        <taxon>Musaceae</taxon>
        <taxon>Ensete</taxon>
    </lineage>
</organism>
<name>A0A426Z0W8_ENSVE</name>
<keyword evidence="2" id="KW-1133">Transmembrane helix</keyword>
<comment type="caution">
    <text evidence="3">The sequence shown here is derived from an EMBL/GenBank/DDBJ whole genome shotgun (WGS) entry which is preliminary data.</text>
</comment>
<dbReference type="AlphaFoldDB" id="A0A426Z0W8"/>
<evidence type="ECO:0000256" key="2">
    <source>
        <dbReference type="SAM" id="Phobius"/>
    </source>
</evidence>
<keyword evidence="2" id="KW-0812">Transmembrane</keyword>
<protein>
    <submittedName>
        <fullName evidence="3">Uncharacterized protein</fullName>
    </submittedName>
</protein>
<reference evidence="3 4" key="1">
    <citation type="journal article" date="2014" name="Agronomy (Basel)">
        <title>A Draft Genome Sequence for Ensete ventricosum, the Drought-Tolerant Tree Against Hunger.</title>
        <authorList>
            <person name="Harrison J."/>
            <person name="Moore K.A."/>
            <person name="Paszkiewicz K."/>
            <person name="Jones T."/>
            <person name="Grant M."/>
            <person name="Ambacheew D."/>
            <person name="Muzemil S."/>
            <person name="Studholme D.J."/>
        </authorList>
    </citation>
    <scope>NUCLEOTIDE SEQUENCE [LARGE SCALE GENOMIC DNA]</scope>
</reference>
<evidence type="ECO:0000313" key="3">
    <source>
        <dbReference type="EMBL" id="RRT57613.1"/>
    </source>
</evidence>
<sequence>MDINQPTKKKKILPPRSSLHWIEYVGSTELTISPQGRVWGAADPESVASDGRARLPNQRSSSAVSVTPFRNCVREDPRVREPFVAGFKYVIYSSLSFIFIFISVRLVTVDLSESGKWNPKRRAMAEEKAADASAETASPSPPPPPPEKARDDKGDVVSVELPAPTGWKKKVRFL</sequence>
<gene>
    <name evidence="3" type="ORF">B296_00041050</name>
</gene>
<keyword evidence="2" id="KW-0472">Membrane</keyword>
<dbReference type="Proteomes" id="UP000287651">
    <property type="component" value="Unassembled WGS sequence"/>
</dbReference>
<feature type="transmembrane region" description="Helical" evidence="2">
    <location>
        <begin position="89"/>
        <end position="112"/>
    </location>
</feature>
<evidence type="ECO:0000313" key="4">
    <source>
        <dbReference type="Proteomes" id="UP000287651"/>
    </source>
</evidence>
<accession>A0A426Z0W8</accession>